<keyword evidence="1" id="KW-1133">Transmembrane helix</keyword>
<dbReference type="Gene3D" id="3.40.50.150">
    <property type="entry name" value="Vaccinia Virus protein VP39"/>
    <property type="match status" value="1"/>
</dbReference>
<evidence type="ECO:0008006" key="4">
    <source>
        <dbReference type="Google" id="ProtNLM"/>
    </source>
</evidence>
<sequence length="558" mass="64175">MDSEIQKNRFIFIITGTMTSVCTCFITVSTGRQIGESTIPVQFVLAVFFLGMSLGFLVSNKYFNPEKFIPAWINCSVLLAFVFPLGFYFLCYSIVRQIYVLNTCLFSGLLIPVGALFGYYEGLVFKTLTRSNFNEIGWLFLSHGTGILAYIFMNGHILPLRFAFIAGIFFLLTLFFGRSREKVNPYLISIFLIFHLTALYFMPQIQKSIDLIPSSIDLKAIVTVPTSMGLLRQFSRDSTDIVSLNNSPFFWSDLMPIEKETYTHLPVLAIQTIFQCRRILLIGHGSGLLTGEILKYPVDSVDYYDFLSSIKESFKPPFPELFNLPMDNRFKFYPGDPLGLFLKNKEMYDLILLLPVPYEQSYESVFFTWESFFLLKQHLTPEGILACYPYSMLSLPHTMQMNAMLIRSLSGAFSYKRILTPFRPVNNKDNSPESDKYLPLREIILASNNPIVERIYPEDLIDTMNRLHITKSFITSQYIKALFALADISGEITYDKVDFSLIVPSTLDSRQYPWFNYQNDETSVKPINFIQFGVSKKTGKLEARIHLKNNEILIRRNE</sequence>
<gene>
    <name evidence="2" type="ORF">A2161_00760</name>
</gene>
<feature type="transmembrane region" description="Helical" evidence="1">
    <location>
        <begin position="43"/>
        <end position="63"/>
    </location>
</feature>
<feature type="transmembrane region" description="Helical" evidence="1">
    <location>
        <begin position="183"/>
        <end position="202"/>
    </location>
</feature>
<keyword evidence="1" id="KW-0472">Membrane</keyword>
<accession>A0A1F7RUT8</accession>
<evidence type="ECO:0000256" key="1">
    <source>
        <dbReference type="SAM" id="Phobius"/>
    </source>
</evidence>
<keyword evidence="1" id="KW-0812">Transmembrane</keyword>
<comment type="caution">
    <text evidence="2">The sequence shown here is derived from an EMBL/GenBank/DDBJ whole genome shotgun (WGS) entry which is preliminary data.</text>
</comment>
<feature type="transmembrane region" description="Helical" evidence="1">
    <location>
        <begin position="98"/>
        <end position="120"/>
    </location>
</feature>
<feature type="transmembrane region" description="Helical" evidence="1">
    <location>
        <begin position="12"/>
        <end position="31"/>
    </location>
</feature>
<evidence type="ECO:0000313" key="2">
    <source>
        <dbReference type="EMBL" id="OGL45140.1"/>
    </source>
</evidence>
<evidence type="ECO:0000313" key="3">
    <source>
        <dbReference type="Proteomes" id="UP000179266"/>
    </source>
</evidence>
<feature type="transmembrane region" description="Helical" evidence="1">
    <location>
        <begin position="69"/>
        <end position="91"/>
    </location>
</feature>
<reference evidence="2 3" key="1">
    <citation type="journal article" date="2016" name="Nat. Commun.">
        <title>Thousands of microbial genomes shed light on interconnected biogeochemical processes in an aquifer system.</title>
        <authorList>
            <person name="Anantharaman K."/>
            <person name="Brown C.T."/>
            <person name="Hug L.A."/>
            <person name="Sharon I."/>
            <person name="Castelle C.J."/>
            <person name="Probst A.J."/>
            <person name="Thomas B.C."/>
            <person name="Singh A."/>
            <person name="Wilkins M.J."/>
            <person name="Karaoz U."/>
            <person name="Brodie E.L."/>
            <person name="Williams K.H."/>
            <person name="Hubbard S.S."/>
            <person name="Banfield J.F."/>
        </authorList>
    </citation>
    <scope>NUCLEOTIDE SEQUENCE [LARGE SCALE GENOMIC DNA]</scope>
</reference>
<dbReference type="SUPFAM" id="SSF53335">
    <property type="entry name" value="S-adenosyl-L-methionine-dependent methyltransferases"/>
    <property type="match status" value="1"/>
</dbReference>
<dbReference type="AlphaFoldDB" id="A0A1F7RUT8"/>
<name>A0A1F7RUT8_9BACT</name>
<feature type="transmembrane region" description="Helical" evidence="1">
    <location>
        <begin position="160"/>
        <end position="177"/>
    </location>
</feature>
<dbReference type="Proteomes" id="UP000179266">
    <property type="component" value="Unassembled WGS sequence"/>
</dbReference>
<dbReference type="EMBL" id="MGDD01000193">
    <property type="protein sequence ID" value="OGL45140.1"/>
    <property type="molecule type" value="Genomic_DNA"/>
</dbReference>
<proteinExistence type="predicted"/>
<dbReference type="InterPro" id="IPR029063">
    <property type="entry name" value="SAM-dependent_MTases_sf"/>
</dbReference>
<organism evidence="2 3">
    <name type="scientific">Candidatus Schekmanbacteria bacterium RBG_13_48_7</name>
    <dbReference type="NCBI Taxonomy" id="1817878"/>
    <lineage>
        <taxon>Bacteria</taxon>
        <taxon>Candidatus Schekmaniibacteriota</taxon>
    </lineage>
</organism>
<dbReference type="Pfam" id="PF01564">
    <property type="entry name" value="Spermine_synth"/>
    <property type="match status" value="1"/>
</dbReference>
<protein>
    <recommendedName>
        <fullName evidence="4">PABS domain-containing protein</fullName>
    </recommendedName>
</protein>